<accession>A0A239K073</accession>
<dbReference type="AlphaFoldDB" id="A0A239K073"/>
<reference evidence="1 2" key="1">
    <citation type="submission" date="2017-06" db="EMBL/GenBank/DDBJ databases">
        <authorList>
            <person name="Kim H.J."/>
            <person name="Triplett B.A."/>
        </authorList>
    </citation>
    <scope>NUCLEOTIDE SEQUENCE [LARGE SCALE GENOMIC DNA]</scope>
    <source>
        <strain evidence="1 2">U15</strain>
    </source>
</reference>
<protein>
    <submittedName>
        <fullName evidence="1">Uncharacterized protein</fullName>
    </submittedName>
</protein>
<sequence>MRNAEQALESFREKWCFLEEVVPARLPKPIQACSSAALPSGRADRTAVARLVRAHGIQYPERIPATLSWWQWPIPILETVAANLCLASSSVLARKAVTRHQVSALSKWMGQDEFRFSQSLPPDVSSLAALLGEENPLQWRCSEEALRWARGCMMSRLHDEAPGLAVRLALRDESEAWSCDAVWPWNRAFSPLLDAWVGSEEISRRAGAGPLFSESKLDVRKKLEMAA</sequence>
<name>A0A239K073_9BURK</name>
<gene>
    <name evidence="1" type="ORF">SAMN06265795_11422</name>
</gene>
<dbReference type="RefSeq" id="WP_089400650.1">
    <property type="nucleotide sequence ID" value="NZ_FZOT01000014.1"/>
</dbReference>
<proteinExistence type="predicted"/>
<keyword evidence="2" id="KW-1185">Reference proteome</keyword>
<dbReference type="Proteomes" id="UP000198284">
    <property type="component" value="Unassembled WGS sequence"/>
</dbReference>
<organism evidence="1 2">
    <name type="scientific">Noviherbaspirillum humi</name>
    <dbReference type="NCBI Taxonomy" id="1688639"/>
    <lineage>
        <taxon>Bacteria</taxon>
        <taxon>Pseudomonadati</taxon>
        <taxon>Pseudomonadota</taxon>
        <taxon>Betaproteobacteria</taxon>
        <taxon>Burkholderiales</taxon>
        <taxon>Oxalobacteraceae</taxon>
        <taxon>Noviherbaspirillum</taxon>
    </lineage>
</organism>
<evidence type="ECO:0000313" key="2">
    <source>
        <dbReference type="Proteomes" id="UP000198284"/>
    </source>
</evidence>
<evidence type="ECO:0000313" key="1">
    <source>
        <dbReference type="EMBL" id="SNT10444.1"/>
    </source>
</evidence>
<dbReference type="EMBL" id="FZOT01000014">
    <property type="protein sequence ID" value="SNT10444.1"/>
    <property type="molecule type" value="Genomic_DNA"/>
</dbReference>